<accession>A0A411PGW8</accession>
<feature type="transmembrane region" description="Helical" evidence="1">
    <location>
        <begin position="72"/>
        <end position="92"/>
    </location>
</feature>
<feature type="transmembrane region" description="Helical" evidence="1">
    <location>
        <begin position="238"/>
        <end position="256"/>
    </location>
</feature>
<protein>
    <submittedName>
        <fullName evidence="3">DUF2157 domain-containing protein</fullName>
    </submittedName>
</protein>
<feature type="transmembrane region" description="Helical" evidence="1">
    <location>
        <begin position="156"/>
        <end position="176"/>
    </location>
</feature>
<dbReference type="EMBL" id="CP036200">
    <property type="protein sequence ID" value="QBF82704.1"/>
    <property type="molecule type" value="Genomic_DNA"/>
</dbReference>
<feature type="domain" description="DUF2157" evidence="2">
    <location>
        <begin position="150"/>
        <end position="206"/>
    </location>
</feature>
<feature type="transmembrane region" description="Helical" evidence="1">
    <location>
        <begin position="182"/>
        <end position="199"/>
    </location>
</feature>
<feature type="transmembrane region" description="Helical" evidence="1">
    <location>
        <begin position="45"/>
        <end position="66"/>
    </location>
</feature>
<evidence type="ECO:0000259" key="2">
    <source>
        <dbReference type="Pfam" id="PF09925"/>
    </source>
</evidence>
<reference evidence="3 4" key="1">
    <citation type="submission" date="2019-02" db="EMBL/GenBank/DDBJ databases">
        <title>Shewanella sp. D4-2 isolated from Dokdo Island.</title>
        <authorList>
            <person name="Baek K."/>
        </authorList>
    </citation>
    <scope>NUCLEOTIDE SEQUENCE [LARGE SCALE GENOMIC DNA]</scope>
    <source>
        <strain evidence="3 4">D4-2</strain>
    </source>
</reference>
<proteinExistence type="predicted"/>
<evidence type="ECO:0000313" key="3">
    <source>
        <dbReference type="EMBL" id="QBF82704.1"/>
    </source>
</evidence>
<dbReference type="AlphaFoldDB" id="A0A411PGW8"/>
<keyword evidence="1" id="KW-1133">Transmembrane helix</keyword>
<dbReference type="OrthoDB" id="327621at2"/>
<name>A0A411PGW8_9GAMM</name>
<feature type="transmembrane region" description="Helical" evidence="1">
    <location>
        <begin position="268"/>
        <end position="288"/>
    </location>
</feature>
<dbReference type="RefSeq" id="WP_130599097.1">
    <property type="nucleotide sequence ID" value="NZ_CP036200.1"/>
</dbReference>
<organism evidence="3 4">
    <name type="scientific">Shewanella maritima</name>
    <dbReference type="NCBI Taxonomy" id="2520507"/>
    <lineage>
        <taxon>Bacteria</taxon>
        <taxon>Pseudomonadati</taxon>
        <taxon>Pseudomonadota</taxon>
        <taxon>Gammaproteobacteria</taxon>
        <taxon>Alteromonadales</taxon>
        <taxon>Shewanellaceae</taxon>
        <taxon>Shewanella</taxon>
    </lineage>
</organism>
<feature type="transmembrane region" description="Helical" evidence="1">
    <location>
        <begin position="349"/>
        <end position="369"/>
    </location>
</feature>
<dbReference type="Proteomes" id="UP000291106">
    <property type="component" value="Chromosome"/>
</dbReference>
<evidence type="ECO:0000313" key="4">
    <source>
        <dbReference type="Proteomes" id="UP000291106"/>
    </source>
</evidence>
<keyword evidence="4" id="KW-1185">Reference proteome</keyword>
<keyword evidence="1" id="KW-0812">Transmembrane</keyword>
<dbReference type="Pfam" id="PF09925">
    <property type="entry name" value="DUF2157"/>
    <property type="match status" value="2"/>
</dbReference>
<evidence type="ECO:0000256" key="1">
    <source>
        <dbReference type="SAM" id="Phobius"/>
    </source>
</evidence>
<dbReference type="KEGG" id="smai:EXU30_08390"/>
<feature type="transmembrane region" description="Helical" evidence="1">
    <location>
        <begin position="320"/>
        <end position="343"/>
    </location>
</feature>
<gene>
    <name evidence="3" type="ORF">EXU30_08390</name>
</gene>
<sequence length="378" mass="42953">MASNRQQVISLLEHNAIAPEKVEQALVATEVRPQMHDWLKFLDRTLLWLGALSFVFSVLFFIAYNWAEMGRFAKFALVEVLLVLSVIAYYTLYKIKISRAANSSRQHSCTQQDCIHQQGSSRRFNSEPHSGSSTTQSSANLGGQAAGIVQPGINQIPLFVAAILLGVLLALFGQTYQTGADPWQLFFNWALLVTPWVIVSRFAPLWVLWLALLNVAASLYHMNFRGDFGWLSTPELNGLWHAWLLNTLAIVCWEYFSRSRLWMKNAWSARLIAIYAAVPITILMIGTIVNFEDFGWQSFIGWPLWLLAMYWGYIYKRQDLFMVALALVSVNLVIISFLVHHLLSRLDGGAFLFIGMSIIAMAASSAVWLRKLNREWQQ</sequence>
<feature type="domain" description="DUF2157" evidence="2">
    <location>
        <begin position="13"/>
        <end position="94"/>
    </location>
</feature>
<dbReference type="InterPro" id="IPR018677">
    <property type="entry name" value="DUF2157"/>
</dbReference>
<feature type="transmembrane region" description="Helical" evidence="1">
    <location>
        <begin position="206"/>
        <end position="223"/>
    </location>
</feature>
<keyword evidence="1" id="KW-0472">Membrane</keyword>
<feature type="transmembrane region" description="Helical" evidence="1">
    <location>
        <begin position="294"/>
        <end position="313"/>
    </location>
</feature>